<dbReference type="RefSeq" id="WP_190123949.1">
    <property type="nucleotide sequence ID" value="NZ_BMWG01000009.1"/>
</dbReference>
<dbReference type="EMBL" id="BMWG01000009">
    <property type="protein sequence ID" value="GGZ37204.1"/>
    <property type="molecule type" value="Genomic_DNA"/>
</dbReference>
<dbReference type="Proteomes" id="UP000630936">
    <property type="component" value="Unassembled WGS sequence"/>
</dbReference>
<sequence>MTSDVLPGGDFDAFLAALSAGKEMVVVAPNGTVNTGMVTGGQRQIVTTTPNEESPGASPMRQGPVRAKDLRTARRRFVPPPGYEGALATLEAGIAVLVGPPGTGRETHALNLLAHGREEAVLYQIDGAVDLTQWGPHPHRVQGYLVMEPQNLFKLRPWDLSRLELTLAEAGAHLLIVLTDSPGLTSAVTEHLGIPVLRHLPPDPRMVLAAHLKDVCTDQQKRTWILRSLASGLLDEMLPSELPPRRAAQAAEALTRIGIAESDTSTEVLYDLGRTEASELMARAREEPQLLAHLLSLGVYGGLERAVVSERAADLLKAAGSGWEHVPTVQILLRRADESQGSGARQQLLPEAWRALGVRCGPRAGTDGPDIASFYWPTTAEALWEVLCREHEDLSPLIHAWLAGTGKDPHHIERAGWTAAAMAAATGGRTLILLHHLVLSSWPPAAEIAARCLGLVARNPAAGLRAGELLNQWSVATEAPLRKAVAYACRPDLDGPMPEQSLELIDRLMGTLVGDSGDVDVAASITEVLVLCFRAGDARTKGAHLDRMRDWAALDGIPGLIVAHVFPLMAEADLSWCGDRVLAGGEAASGMVRLTGHTLNEPSTYATMRDVLLDWCRKADEASEPDPALTELLEGLTAARQPGFLRWLLAFERSEDVVPSKPSKELAMRLLALWRRRISTREPSPKGV</sequence>
<comment type="caution">
    <text evidence="1">The sequence shown here is derived from an EMBL/GenBank/DDBJ whole genome shotgun (WGS) entry which is preliminary data.</text>
</comment>
<gene>
    <name evidence="1" type="ORF">GCM10010387_34140</name>
</gene>
<organism evidence="1 2">
    <name type="scientific">Streptomyces inusitatus</name>
    <dbReference type="NCBI Taxonomy" id="68221"/>
    <lineage>
        <taxon>Bacteria</taxon>
        <taxon>Bacillati</taxon>
        <taxon>Actinomycetota</taxon>
        <taxon>Actinomycetes</taxon>
        <taxon>Kitasatosporales</taxon>
        <taxon>Streptomycetaceae</taxon>
        <taxon>Streptomyces</taxon>
    </lineage>
</organism>
<protein>
    <submittedName>
        <fullName evidence="1">Uncharacterized protein</fullName>
    </submittedName>
</protein>
<proteinExistence type="predicted"/>
<evidence type="ECO:0000313" key="2">
    <source>
        <dbReference type="Proteomes" id="UP000630936"/>
    </source>
</evidence>
<accession>A0A918UVG3</accession>
<keyword evidence="2" id="KW-1185">Reference proteome</keyword>
<name>A0A918UVG3_9ACTN</name>
<evidence type="ECO:0000313" key="1">
    <source>
        <dbReference type="EMBL" id="GGZ37204.1"/>
    </source>
</evidence>
<reference evidence="1" key="1">
    <citation type="journal article" date="2014" name="Int. J. Syst. Evol. Microbiol.">
        <title>Complete genome sequence of Corynebacterium casei LMG S-19264T (=DSM 44701T), isolated from a smear-ripened cheese.</title>
        <authorList>
            <consortium name="US DOE Joint Genome Institute (JGI-PGF)"/>
            <person name="Walter F."/>
            <person name="Albersmeier A."/>
            <person name="Kalinowski J."/>
            <person name="Ruckert C."/>
        </authorList>
    </citation>
    <scope>NUCLEOTIDE SEQUENCE</scope>
    <source>
        <strain evidence="1">JCM 4988</strain>
    </source>
</reference>
<dbReference type="AlphaFoldDB" id="A0A918UVG3"/>
<reference evidence="1" key="2">
    <citation type="submission" date="2020-09" db="EMBL/GenBank/DDBJ databases">
        <authorList>
            <person name="Sun Q."/>
            <person name="Ohkuma M."/>
        </authorList>
    </citation>
    <scope>NUCLEOTIDE SEQUENCE</scope>
    <source>
        <strain evidence="1">JCM 4988</strain>
    </source>
</reference>